<evidence type="ECO:0000313" key="3">
    <source>
        <dbReference type="EMBL" id="SEC87503.1"/>
    </source>
</evidence>
<keyword evidence="2" id="KW-0472">Membrane</keyword>
<gene>
    <name evidence="3" type="ORF">SAMN04489745_3395</name>
</gene>
<keyword evidence="2" id="KW-0812">Transmembrane</keyword>
<feature type="transmembrane region" description="Helical" evidence="2">
    <location>
        <begin position="143"/>
        <end position="166"/>
    </location>
</feature>
<feature type="compositionally biased region" description="Acidic residues" evidence="1">
    <location>
        <begin position="190"/>
        <end position="205"/>
    </location>
</feature>
<accession>A0A1H4W2P9</accession>
<sequence length="424" mass="45314">MDPNNEPEQPPLGSTRPLDPRDVPGRPGQNPQQNPGQQQGNPYPGAQNPGAQNPGAQNQGQQYPGNPYPGNQYPGAGQQQNPYPGSSYPGQAPTQSYPQQPGQQPGQQQSFQVHVPEEEDHTVLRNGLPPVPPPPSAGNRKTLAIVLGSIAAALVVVLVVVFAWLVPALSGNKEPRAVDTASQQSSPESSPEETTSEQPSEEPSPEDSSAPAVSMPAGAVPLPEEWKVYKSPDGAPADGDSTFSRFVTGESSFARLKEWSTDVSLGITKDPESGQEMQRAAAGTNQLDSDGLSVAFSFFAESESQKYGSDPEKIKGLIKQLETKLSGMSSEQLASVVVSHKCASDFRTTKPEIRSFLRGLAVVVGFECKTSKGDAIQGVNLFTITPWGTPQLLGVSGHQSYWDQHPGLMAELANSFRINKWRMP</sequence>
<dbReference type="AlphaFoldDB" id="A0A1H4W2P9"/>
<dbReference type="STRING" id="156980.SAMN04489745_3395"/>
<dbReference type="EMBL" id="FNSN01000004">
    <property type="protein sequence ID" value="SEC87503.1"/>
    <property type="molecule type" value="Genomic_DNA"/>
</dbReference>
<keyword evidence="2" id="KW-1133">Transmembrane helix</keyword>
<evidence type="ECO:0000256" key="2">
    <source>
        <dbReference type="SAM" id="Phobius"/>
    </source>
</evidence>
<dbReference type="Proteomes" id="UP000182652">
    <property type="component" value="Unassembled WGS sequence"/>
</dbReference>
<name>A0A1H4W2P9_9MICC</name>
<keyword evidence="4" id="KW-1185">Reference proteome</keyword>
<feature type="compositionally biased region" description="Low complexity" evidence="1">
    <location>
        <begin position="179"/>
        <end position="189"/>
    </location>
</feature>
<feature type="region of interest" description="Disordered" evidence="1">
    <location>
        <begin position="173"/>
        <end position="217"/>
    </location>
</feature>
<feature type="compositionally biased region" description="Low complexity" evidence="1">
    <location>
        <begin position="25"/>
        <end position="85"/>
    </location>
</feature>
<reference evidence="3 4" key="1">
    <citation type="submission" date="2016-10" db="EMBL/GenBank/DDBJ databases">
        <authorList>
            <person name="de Groot N.N."/>
        </authorList>
    </citation>
    <scope>NUCLEOTIDE SEQUENCE [LARGE SCALE GENOMIC DNA]</scope>
    <source>
        <strain evidence="3 4">DSM 10495</strain>
    </source>
</reference>
<evidence type="ECO:0000256" key="1">
    <source>
        <dbReference type="SAM" id="MobiDB-lite"/>
    </source>
</evidence>
<organism evidence="3 4">
    <name type="scientific">Arthrobacter woluwensis</name>
    <dbReference type="NCBI Taxonomy" id="156980"/>
    <lineage>
        <taxon>Bacteria</taxon>
        <taxon>Bacillati</taxon>
        <taxon>Actinomycetota</taxon>
        <taxon>Actinomycetes</taxon>
        <taxon>Micrococcales</taxon>
        <taxon>Micrococcaceae</taxon>
        <taxon>Arthrobacter</taxon>
    </lineage>
</organism>
<feature type="region of interest" description="Disordered" evidence="1">
    <location>
        <begin position="1"/>
        <end position="136"/>
    </location>
</feature>
<dbReference type="RefSeq" id="WP_066214696.1">
    <property type="nucleotide sequence ID" value="NZ_FNSN01000004.1"/>
</dbReference>
<proteinExistence type="predicted"/>
<feature type="compositionally biased region" description="Polar residues" evidence="1">
    <location>
        <begin position="88"/>
        <end position="97"/>
    </location>
</feature>
<feature type="compositionally biased region" description="Low complexity" evidence="1">
    <location>
        <begin position="98"/>
        <end position="109"/>
    </location>
</feature>
<protein>
    <submittedName>
        <fullName evidence="3">Uncharacterized protein</fullName>
    </submittedName>
</protein>
<evidence type="ECO:0000313" key="4">
    <source>
        <dbReference type="Proteomes" id="UP000182652"/>
    </source>
</evidence>